<evidence type="ECO:0000256" key="2">
    <source>
        <dbReference type="RuleBase" id="RU363072"/>
    </source>
</evidence>
<reference evidence="3 4" key="1">
    <citation type="submission" date="2019-11" db="EMBL/GenBank/DDBJ databases">
        <title>Whole-genome sequence of the anaerobic purple sulfur bacterium Allochromatium palmeri DSM 15591.</title>
        <authorList>
            <person name="Kyndt J.A."/>
            <person name="Meyer T.E."/>
        </authorList>
    </citation>
    <scope>NUCLEOTIDE SEQUENCE [LARGE SCALE GENOMIC DNA]</scope>
    <source>
        <strain evidence="3 4">DSM 15591</strain>
    </source>
</reference>
<dbReference type="GO" id="GO:0016020">
    <property type="term" value="C:membrane"/>
    <property type="evidence" value="ECO:0007669"/>
    <property type="project" value="InterPro"/>
</dbReference>
<dbReference type="Proteomes" id="UP000434044">
    <property type="component" value="Unassembled WGS sequence"/>
</dbReference>
<comment type="similarity">
    <text evidence="1 2">Belongs to the OprB family.</text>
</comment>
<evidence type="ECO:0000256" key="1">
    <source>
        <dbReference type="ARBA" id="ARBA00008769"/>
    </source>
</evidence>
<dbReference type="GO" id="GO:0015288">
    <property type="term" value="F:porin activity"/>
    <property type="evidence" value="ECO:0007669"/>
    <property type="project" value="InterPro"/>
</dbReference>
<dbReference type="Pfam" id="PF04966">
    <property type="entry name" value="OprB"/>
    <property type="match status" value="1"/>
</dbReference>
<dbReference type="EMBL" id="WNKT01000031">
    <property type="protein sequence ID" value="MTW22115.1"/>
    <property type="molecule type" value="Genomic_DNA"/>
</dbReference>
<dbReference type="RefSeq" id="WP_155450686.1">
    <property type="nucleotide sequence ID" value="NZ_WNKT01000031.1"/>
</dbReference>
<dbReference type="InterPro" id="IPR007049">
    <property type="entry name" value="Carb-sel_porin_OprB"/>
</dbReference>
<dbReference type="InterPro" id="IPR052932">
    <property type="entry name" value="OprB_Porin"/>
</dbReference>
<accession>A0A6N8ED28</accession>
<keyword evidence="4" id="KW-1185">Reference proteome</keyword>
<evidence type="ECO:0000313" key="3">
    <source>
        <dbReference type="EMBL" id="MTW22115.1"/>
    </source>
</evidence>
<organism evidence="3 4">
    <name type="scientific">Allochromatium palmeri</name>
    <dbReference type="NCBI Taxonomy" id="231048"/>
    <lineage>
        <taxon>Bacteria</taxon>
        <taxon>Pseudomonadati</taxon>
        <taxon>Pseudomonadota</taxon>
        <taxon>Gammaproteobacteria</taxon>
        <taxon>Chromatiales</taxon>
        <taxon>Chromatiaceae</taxon>
        <taxon>Allochromatium</taxon>
    </lineage>
</organism>
<dbReference type="InterPro" id="IPR038673">
    <property type="entry name" value="OprB_sf"/>
</dbReference>
<dbReference type="OrthoDB" id="545475at2"/>
<proteinExistence type="inferred from homology"/>
<gene>
    <name evidence="3" type="ORF">GJ668_13580</name>
</gene>
<dbReference type="PANTHER" id="PTHR37944:SF1">
    <property type="entry name" value="PORIN B"/>
    <property type="match status" value="1"/>
</dbReference>
<sequence>MNHRITSRLIQHEFNRIRPRLPATALILTLTAPAVLASDYPSSDYFLADWEARDAWKGHGVSVGLSYTSEPMFNVAGGEKLGGTYTDNIGLEFGFDLQRLLGIPATNLVIKGSKRDGTSVSERFIAPSEGGNLFTVQEIYGGQNVKLANVQFNTILLDERLNIAYGRLIANDDFLRSPLYCQFINNSFCGSPKPVFLQNPFTFTAYPLATWGTRIRYDTPSRVWTLQAAVYDGDPEGKEGDPASSSHNTHGTSWGWGNNGVTMAGEIHYHVNRDSDSALPGTYKVGGYYMTGTFQNLESTDNATATGSAMGWVLGDQMLYRERPGSERGLWGFGALVFSFTNDTNPMPWYFNTGLVYQGLFESRPRDTTGLAITSGWFGNEVNVARRAQGLAEKDYEAVIELNHQFVLGRGISVQPDIQYIIRPAGTGDIDNALAIGARVVVNF</sequence>
<dbReference type="PANTHER" id="PTHR37944">
    <property type="entry name" value="PORIN B"/>
    <property type="match status" value="1"/>
</dbReference>
<dbReference type="Gene3D" id="2.40.160.180">
    <property type="entry name" value="Carbohydrate-selective porin OprB"/>
    <property type="match status" value="1"/>
</dbReference>
<evidence type="ECO:0000313" key="4">
    <source>
        <dbReference type="Proteomes" id="UP000434044"/>
    </source>
</evidence>
<protein>
    <submittedName>
        <fullName evidence="3">Carbohydrate porin</fullName>
    </submittedName>
</protein>
<comment type="caution">
    <text evidence="3">The sequence shown here is derived from an EMBL/GenBank/DDBJ whole genome shotgun (WGS) entry which is preliminary data.</text>
</comment>
<name>A0A6N8ED28_9GAMM</name>
<dbReference type="GO" id="GO:0008643">
    <property type="term" value="P:carbohydrate transport"/>
    <property type="evidence" value="ECO:0007669"/>
    <property type="project" value="InterPro"/>
</dbReference>
<dbReference type="AlphaFoldDB" id="A0A6N8ED28"/>